<protein>
    <submittedName>
        <fullName evidence="1">Uncharacterized protein</fullName>
    </submittedName>
</protein>
<comment type="caution">
    <text evidence="1">The sequence shown here is derived from an EMBL/GenBank/DDBJ whole genome shotgun (WGS) entry which is preliminary data.</text>
</comment>
<reference evidence="1 2" key="1">
    <citation type="journal article" date="2020" name="BMC Genomics">
        <title>Intraspecific diversification of the crop wild relative Brassica cretica Lam. using demographic model selection.</title>
        <authorList>
            <person name="Kioukis A."/>
            <person name="Michalopoulou V.A."/>
            <person name="Briers L."/>
            <person name="Pirintsos S."/>
            <person name="Studholme D.J."/>
            <person name="Pavlidis P."/>
            <person name="Sarris P.F."/>
        </authorList>
    </citation>
    <scope>NUCLEOTIDE SEQUENCE [LARGE SCALE GENOMIC DNA]</scope>
    <source>
        <strain evidence="2">cv. PFS-1207/04</strain>
    </source>
</reference>
<evidence type="ECO:0000313" key="1">
    <source>
        <dbReference type="EMBL" id="KAF3546503.1"/>
    </source>
</evidence>
<proteinExistence type="predicted"/>
<name>A0ABQ7C4B1_BRACR</name>
<keyword evidence="2" id="KW-1185">Reference proteome</keyword>
<dbReference type="Proteomes" id="UP000266723">
    <property type="component" value="Unassembled WGS sequence"/>
</dbReference>
<gene>
    <name evidence="1" type="ORF">DY000_02010489</name>
</gene>
<organism evidence="1 2">
    <name type="scientific">Brassica cretica</name>
    <name type="common">Mustard</name>
    <dbReference type="NCBI Taxonomy" id="69181"/>
    <lineage>
        <taxon>Eukaryota</taxon>
        <taxon>Viridiplantae</taxon>
        <taxon>Streptophyta</taxon>
        <taxon>Embryophyta</taxon>
        <taxon>Tracheophyta</taxon>
        <taxon>Spermatophyta</taxon>
        <taxon>Magnoliopsida</taxon>
        <taxon>eudicotyledons</taxon>
        <taxon>Gunneridae</taxon>
        <taxon>Pentapetalae</taxon>
        <taxon>rosids</taxon>
        <taxon>malvids</taxon>
        <taxon>Brassicales</taxon>
        <taxon>Brassicaceae</taxon>
        <taxon>Brassiceae</taxon>
        <taxon>Brassica</taxon>
    </lineage>
</organism>
<evidence type="ECO:0000313" key="2">
    <source>
        <dbReference type="Proteomes" id="UP000266723"/>
    </source>
</evidence>
<dbReference type="EMBL" id="QGKV02000832">
    <property type="protein sequence ID" value="KAF3546503.1"/>
    <property type="molecule type" value="Genomic_DNA"/>
</dbReference>
<accession>A0ABQ7C4B1</accession>
<sequence>MIKKEEAAKNKNYEVNNAHLRWVKEEDGRKELAMIQYGDVAEVDEEVKCSDTEPSVVEGGVVVDHII</sequence>